<dbReference type="InterPro" id="IPR021851">
    <property type="entry name" value="DUF3455"/>
</dbReference>
<protein>
    <recommendedName>
        <fullName evidence="5">Malate dehydrogenase</fullName>
    </recommendedName>
</protein>
<dbReference type="AlphaFoldDB" id="A0A9P9Y641"/>
<feature type="region of interest" description="Disordered" evidence="1">
    <location>
        <begin position="22"/>
        <end position="48"/>
    </location>
</feature>
<evidence type="ECO:0000256" key="2">
    <source>
        <dbReference type="SAM" id="SignalP"/>
    </source>
</evidence>
<keyword evidence="4" id="KW-1185">Reference proteome</keyword>
<gene>
    <name evidence="3" type="ORF">J7T54_004728</name>
</gene>
<organism evidence="3 4">
    <name type="scientific">Emericellopsis cladophorae</name>
    <dbReference type="NCBI Taxonomy" id="2686198"/>
    <lineage>
        <taxon>Eukaryota</taxon>
        <taxon>Fungi</taxon>
        <taxon>Dikarya</taxon>
        <taxon>Ascomycota</taxon>
        <taxon>Pezizomycotina</taxon>
        <taxon>Sordariomycetes</taxon>
        <taxon>Hypocreomycetidae</taxon>
        <taxon>Hypocreales</taxon>
        <taxon>Bionectriaceae</taxon>
        <taxon>Emericellopsis</taxon>
    </lineage>
</organism>
<comment type="caution">
    <text evidence="3">The sequence shown here is derived from an EMBL/GenBank/DDBJ whole genome shotgun (WGS) entry which is preliminary data.</text>
</comment>
<name>A0A9P9Y641_9HYPO</name>
<dbReference type="EMBL" id="JAGIXG020000005">
    <property type="protein sequence ID" value="KAI6784182.1"/>
    <property type="molecule type" value="Genomic_DNA"/>
</dbReference>
<dbReference type="Pfam" id="PF11937">
    <property type="entry name" value="DUF3455"/>
    <property type="match status" value="1"/>
</dbReference>
<evidence type="ECO:0000313" key="4">
    <source>
        <dbReference type="Proteomes" id="UP001055219"/>
    </source>
</evidence>
<sequence length="250" mass="26332">MLCKTFCILATAALAVATPVKRQSGPSCGASRPRPTLPVNGGEHELESPGKNLKVKHIALGFGIQNYTCNEDLTSKATGALAMLYDVTPLYPGQSDKSLTIDAFDALPSNTLYSQDIPLNFAQPDATIAGVDQEGSPFPGTNDLVVDGLSIPFSGHHLFNADGVPYFEIGDGEIDFFAYKIDNIKAPAAADDGVEGTGTVDWLYLGAVDGSLGATLAYRVRTVGGVAHKCTGAEEGEISTGYTAQYWFFG</sequence>
<dbReference type="RefSeq" id="XP_051365038.1">
    <property type="nucleotide sequence ID" value="XM_051503413.1"/>
</dbReference>
<feature type="signal peptide" evidence="2">
    <location>
        <begin position="1"/>
        <end position="17"/>
    </location>
</feature>
<reference evidence="3" key="2">
    <citation type="submission" date="2022-07" db="EMBL/GenBank/DDBJ databases">
        <authorList>
            <person name="Goncalves M.F.M."/>
            <person name="Hilario S."/>
            <person name="Van De Peer Y."/>
            <person name="Esteves A.C."/>
            <person name="Alves A."/>
        </authorList>
    </citation>
    <scope>NUCLEOTIDE SEQUENCE</scope>
    <source>
        <strain evidence="3">MUM 19.33</strain>
    </source>
</reference>
<dbReference type="OrthoDB" id="1859733at2759"/>
<evidence type="ECO:0000313" key="3">
    <source>
        <dbReference type="EMBL" id="KAI6784182.1"/>
    </source>
</evidence>
<proteinExistence type="predicted"/>
<dbReference type="Proteomes" id="UP001055219">
    <property type="component" value="Unassembled WGS sequence"/>
</dbReference>
<feature type="chain" id="PRO_5040173737" description="Malate dehydrogenase" evidence="2">
    <location>
        <begin position="18"/>
        <end position="250"/>
    </location>
</feature>
<dbReference type="GeneID" id="75831214"/>
<dbReference type="PANTHER" id="PTHR35567">
    <property type="entry name" value="MALATE DEHYDROGENASE (AFU_ORTHOLOGUE AFUA_2G13800)"/>
    <property type="match status" value="1"/>
</dbReference>
<evidence type="ECO:0008006" key="5">
    <source>
        <dbReference type="Google" id="ProtNLM"/>
    </source>
</evidence>
<keyword evidence="2" id="KW-0732">Signal</keyword>
<accession>A0A9P9Y641</accession>
<evidence type="ECO:0000256" key="1">
    <source>
        <dbReference type="SAM" id="MobiDB-lite"/>
    </source>
</evidence>
<dbReference type="PANTHER" id="PTHR35567:SF3">
    <property type="entry name" value="MALATE DEHYDROGENASE"/>
    <property type="match status" value="1"/>
</dbReference>
<reference evidence="3" key="1">
    <citation type="journal article" date="2021" name="J Fungi (Basel)">
        <title>Genomic and Metabolomic Analyses of the Marine Fungus Emericellopsis cladophorae: Insights into Saltwater Adaptability Mechanisms and Its Biosynthetic Potential.</title>
        <authorList>
            <person name="Goncalves M.F.M."/>
            <person name="Hilario S."/>
            <person name="Van de Peer Y."/>
            <person name="Esteves A.C."/>
            <person name="Alves A."/>
        </authorList>
    </citation>
    <scope>NUCLEOTIDE SEQUENCE</scope>
    <source>
        <strain evidence="3">MUM 19.33</strain>
    </source>
</reference>